<keyword evidence="8 15" id="KW-0547">Nucleotide-binding</keyword>
<dbReference type="PROSITE" id="PS00107">
    <property type="entry name" value="PROTEIN_KINASE_ATP"/>
    <property type="match status" value="1"/>
</dbReference>
<dbReference type="InterPro" id="IPR011009">
    <property type="entry name" value="Kinase-like_dom_sf"/>
</dbReference>
<gene>
    <name evidence="18" type="ORF">PG991_007195</name>
</gene>
<dbReference type="PROSITE" id="PS50011">
    <property type="entry name" value="PROTEIN_KINASE_DOM"/>
    <property type="match status" value="1"/>
</dbReference>
<evidence type="ECO:0000256" key="13">
    <source>
        <dbReference type="ARBA" id="ARBA00047899"/>
    </source>
</evidence>
<keyword evidence="6" id="KW-0723">Serine/threonine-protein kinase</keyword>
<evidence type="ECO:0000256" key="12">
    <source>
        <dbReference type="ARBA" id="ARBA00033194"/>
    </source>
</evidence>
<comment type="function">
    <text evidence="1">Component of the EKC/KEOPS complex that is required for the formation of a threonylcarbamoyl group on adenosine at position 37 (t(6)A37) in tRNAs that read codons beginning with adenine. The complex is probably involved in the transfer of the threonylcarbamoyl moiety of threonylcarbamoyl-AMP (TC-AMP) to the N6 group of A37. BUD32 has ATPase activity in the context of the EKC/KEOPS complex and likely plays a supporting role to the catalytic subunit KAE1. The EKC/KEOPS complex also promotes both telomere uncapping and telomere elongation. The complex is required for efficient recruitment of transcriptional coactivators.</text>
</comment>
<evidence type="ECO:0000259" key="17">
    <source>
        <dbReference type="PROSITE" id="PS50011"/>
    </source>
</evidence>
<dbReference type="EC" id="2.7.11.1" evidence="3"/>
<evidence type="ECO:0000313" key="19">
    <source>
        <dbReference type="Proteomes" id="UP001396898"/>
    </source>
</evidence>
<proteinExistence type="predicted"/>
<organism evidence="18 19">
    <name type="scientific">Apiospora marii</name>
    <dbReference type="NCBI Taxonomy" id="335849"/>
    <lineage>
        <taxon>Eukaryota</taxon>
        <taxon>Fungi</taxon>
        <taxon>Dikarya</taxon>
        <taxon>Ascomycota</taxon>
        <taxon>Pezizomycotina</taxon>
        <taxon>Sordariomycetes</taxon>
        <taxon>Xylariomycetidae</taxon>
        <taxon>Amphisphaeriales</taxon>
        <taxon>Apiosporaceae</taxon>
        <taxon>Apiospora</taxon>
    </lineage>
</organism>
<evidence type="ECO:0000256" key="10">
    <source>
        <dbReference type="ARBA" id="ARBA00022840"/>
    </source>
</evidence>
<dbReference type="Gene3D" id="1.10.510.10">
    <property type="entry name" value="Transferase(Phosphotransferase) domain 1"/>
    <property type="match status" value="1"/>
</dbReference>
<keyword evidence="19" id="KW-1185">Reference proteome</keyword>
<dbReference type="PROSITE" id="PS00109">
    <property type="entry name" value="PROTEIN_KINASE_TYR"/>
    <property type="match status" value="1"/>
</dbReference>
<comment type="caution">
    <text evidence="18">The sequence shown here is derived from an EMBL/GenBank/DDBJ whole genome shotgun (WGS) entry which is preliminary data.</text>
</comment>
<feature type="compositionally biased region" description="Polar residues" evidence="16">
    <location>
        <begin position="476"/>
        <end position="487"/>
    </location>
</feature>
<dbReference type="PANTHER" id="PTHR45646:SF11">
    <property type="entry name" value="SERINE_THREONINE-PROTEIN KINASE DOA"/>
    <property type="match status" value="1"/>
</dbReference>
<evidence type="ECO:0000256" key="6">
    <source>
        <dbReference type="ARBA" id="ARBA00022527"/>
    </source>
</evidence>
<evidence type="ECO:0000256" key="1">
    <source>
        <dbReference type="ARBA" id="ARBA00003747"/>
    </source>
</evidence>
<keyword evidence="10 15" id="KW-0067">ATP-binding</keyword>
<protein>
    <recommendedName>
        <fullName evidence="5">EKC/KEOPS complex subunit BUD32</fullName>
        <ecNumber evidence="3">2.7.11.1</ecNumber>
    </recommendedName>
    <alternativeName>
        <fullName evidence="11 12">Atypical Serine/threonine protein kinase BUD32</fullName>
    </alternativeName>
    <alternativeName>
        <fullName evidence="4">EKC/KEOPS complex subunit bud32</fullName>
    </alternativeName>
</protein>
<name>A0ABR1RUD1_9PEZI</name>
<evidence type="ECO:0000256" key="3">
    <source>
        <dbReference type="ARBA" id="ARBA00012513"/>
    </source>
</evidence>
<evidence type="ECO:0000256" key="16">
    <source>
        <dbReference type="SAM" id="MobiDB-lite"/>
    </source>
</evidence>
<evidence type="ECO:0000256" key="15">
    <source>
        <dbReference type="PROSITE-ProRule" id="PRU10141"/>
    </source>
</evidence>
<keyword evidence="9" id="KW-0418">Kinase</keyword>
<evidence type="ECO:0000256" key="11">
    <source>
        <dbReference type="ARBA" id="ARBA00030980"/>
    </source>
</evidence>
<evidence type="ECO:0000256" key="8">
    <source>
        <dbReference type="ARBA" id="ARBA00022741"/>
    </source>
</evidence>
<sequence>MDHPTNKSSGDELSDPSTAEPQVEEGAEVTSLPTNKDPVYMPIEGVQLEELEMYQEDGFHPVHLGDKLYNDDYEVVAKLGDGGFGTVWLCMEGPEADGHTVWRAVKVIAACASQKENPELRIIDDLRNEGITRSQWEEAGILLPITHFYVKGPNGEHLCLVFPVMGPSLVSQMGASVDTIKDVLTQAGKSLQFLHDNGICHGDFTSDNVLLHIDDVGRISKNEMIALLEGPTHDVKMADGSEPLSPNAPRYLVQRGDITNLSPKTQTATIDFGISYQTGDPPEFVGVPARYAAPEAFFRLGNTGPTSDVWSYICMIMEIRCRAMFYNTSKRSEYVKDLQALLGPLPDSYRLAWKTELAHEGVVDDDEDNDFVSMTEEEYKRQRQDAAEQSGYADYLQGLIGAAQEHVVYQRDADYTPSPTKVTWRVPEEEVYQLADLFQKVLKYDPDERIRIGEVLQHEWFQVGKATEDGEKPAKASTTVATRTSLAGTKGGNVPKTEEKRVTAIKSTDPSKTPSNADKVRAKPRARPSRIPIATKEPLGIDSEGARVYYDQQWKDRDIGEVRERRHHPQAVAQAIARIVTQRAK</sequence>
<dbReference type="InterPro" id="IPR000719">
    <property type="entry name" value="Prot_kinase_dom"/>
</dbReference>
<dbReference type="InterPro" id="IPR008266">
    <property type="entry name" value="Tyr_kinase_AS"/>
</dbReference>
<accession>A0ABR1RUD1</accession>
<evidence type="ECO:0000256" key="7">
    <source>
        <dbReference type="ARBA" id="ARBA00022679"/>
    </source>
</evidence>
<dbReference type="Proteomes" id="UP001396898">
    <property type="component" value="Unassembled WGS sequence"/>
</dbReference>
<feature type="binding site" evidence="15">
    <location>
        <position position="106"/>
    </location>
    <ligand>
        <name>ATP</name>
        <dbReference type="ChEBI" id="CHEBI:30616"/>
    </ligand>
</feature>
<feature type="compositionally biased region" description="Polar residues" evidence="16">
    <location>
        <begin position="505"/>
        <end position="516"/>
    </location>
</feature>
<feature type="region of interest" description="Disordered" evidence="16">
    <location>
        <begin position="1"/>
        <end position="38"/>
    </location>
</feature>
<evidence type="ECO:0000256" key="5">
    <source>
        <dbReference type="ARBA" id="ARBA00019973"/>
    </source>
</evidence>
<comment type="catalytic activity">
    <reaction evidence="13">
        <text>L-threonyl-[protein] + ATP = O-phospho-L-threonyl-[protein] + ADP + H(+)</text>
        <dbReference type="Rhea" id="RHEA:46608"/>
        <dbReference type="Rhea" id="RHEA-COMP:11060"/>
        <dbReference type="Rhea" id="RHEA-COMP:11605"/>
        <dbReference type="ChEBI" id="CHEBI:15378"/>
        <dbReference type="ChEBI" id="CHEBI:30013"/>
        <dbReference type="ChEBI" id="CHEBI:30616"/>
        <dbReference type="ChEBI" id="CHEBI:61977"/>
        <dbReference type="ChEBI" id="CHEBI:456216"/>
        <dbReference type="EC" id="2.7.11.1"/>
    </reaction>
</comment>
<feature type="domain" description="Protein kinase" evidence="17">
    <location>
        <begin position="73"/>
        <end position="461"/>
    </location>
</feature>
<keyword evidence="7" id="KW-0808">Transferase</keyword>
<dbReference type="Pfam" id="PF00069">
    <property type="entry name" value="Pkinase"/>
    <property type="match status" value="2"/>
</dbReference>
<evidence type="ECO:0000256" key="4">
    <source>
        <dbReference type="ARBA" id="ARBA00013948"/>
    </source>
</evidence>
<evidence type="ECO:0000256" key="2">
    <source>
        <dbReference type="ARBA" id="ARBA00011534"/>
    </source>
</evidence>
<evidence type="ECO:0000256" key="9">
    <source>
        <dbReference type="ARBA" id="ARBA00022777"/>
    </source>
</evidence>
<feature type="region of interest" description="Disordered" evidence="16">
    <location>
        <begin position="467"/>
        <end position="529"/>
    </location>
</feature>
<comment type="subunit">
    <text evidence="2">Component of the EKC/KEOPS complex composed of at least BUD32, CGI121, GON7, KAE1 and PCC1; the whole complex dimerizes.</text>
</comment>
<reference evidence="18 19" key="1">
    <citation type="submission" date="2023-01" db="EMBL/GenBank/DDBJ databases">
        <title>Analysis of 21 Apiospora genomes using comparative genomics revels a genus with tremendous synthesis potential of carbohydrate active enzymes and secondary metabolites.</title>
        <authorList>
            <person name="Sorensen T."/>
        </authorList>
    </citation>
    <scope>NUCLEOTIDE SEQUENCE [LARGE SCALE GENOMIC DNA]</scope>
    <source>
        <strain evidence="18 19">CBS 20057</strain>
    </source>
</reference>
<evidence type="ECO:0000313" key="18">
    <source>
        <dbReference type="EMBL" id="KAK8018005.1"/>
    </source>
</evidence>
<dbReference type="Gene3D" id="3.30.200.20">
    <property type="entry name" value="Phosphorylase Kinase, domain 1"/>
    <property type="match status" value="1"/>
</dbReference>
<dbReference type="EMBL" id="JAQQWI010000010">
    <property type="protein sequence ID" value="KAK8018005.1"/>
    <property type="molecule type" value="Genomic_DNA"/>
</dbReference>
<dbReference type="SUPFAM" id="SSF56112">
    <property type="entry name" value="Protein kinase-like (PK-like)"/>
    <property type="match status" value="1"/>
</dbReference>
<dbReference type="InterPro" id="IPR051175">
    <property type="entry name" value="CLK_kinases"/>
</dbReference>
<dbReference type="PANTHER" id="PTHR45646">
    <property type="entry name" value="SERINE/THREONINE-PROTEIN KINASE DOA-RELATED"/>
    <property type="match status" value="1"/>
</dbReference>
<evidence type="ECO:0000256" key="14">
    <source>
        <dbReference type="ARBA" id="ARBA00048679"/>
    </source>
</evidence>
<dbReference type="InterPro" id="IPR017441">
    <property type="entry name" value="Protein_kinase_ATP_BS"/>
</dbReference>
<comment type="catalytic activity">
    <reaction evidence="14">
        <text>L-seryl-[protein] + ATP = O-phospho-L-seryl-[protein] + ADP + H(+)</text>
        <dbReference type="Rhea" id="RHEA:17989"/>
        <dbReference type="Rhea" id="RHEA-COMP:9863"/>
        <dbReference type="Rhea" id="RHEA-COMP:11604"/>
        <dbReference type="ChEBI" id="CHEBI:15378"/>
        <dbReference type="ChEBI" id="CHEBI:29999"/>
        <dbReference type="ChEBI" id="CHEBI:30616"/>
        <dbReference type="ChEBI" id="CHEBI:83421"/>
        <dbReference type="ChEBI" id="CHEBI:456216"/>
        <dbReference type="EC" id="2.7.11.1"/>
    </reaction>
</comment>